<accession>A0A1W1HJF1</accession>
<organism evidence="1 2">
    <name type="scientific">Desulfamplus magnetovallimortis</name>
    <dbReference type="NCBI Taxonomy" id="1246637"/>
    <lineage>
        <taxon>Bacteria</taxon>
        <taxon>Pseudomonadati</taxon>
        <taxon>Thermodesulfobacteriota</taxon>
        <taxon>Desulfobacteria</taxon>
        <taxon>Desulfobacterales</taxon>
        <taxon>Desulfobacteraceae</taxon>
        <taxon>Desulfamplus</taxon>
    </lineage>
</organism>
<sequence length="91" mass="10904">MIDYVSITPKYKNDSHFHGKRAWLPSSHPRIWKIVSISTLKVLYTFFYGDARKIRYVIPESVSWEMKDTTFWHPSYQLKSSLHFSKILNHD</sequence>
<dbReference type="Proteomes" id="UP000191931">
    <property type="component" value="Unassembled WGS sequence"/>
</dbReference>
<evidence type="ECO:0000313" key="2">
    <source>
        <dbReference type="Proteomes" id="UP000191931"/>
    </source>
</evidence>
<dbReference type="EMBL" id="FWEV01000320">
    <property type="protein sequence ID" value="SLM32488.1"/>
    <property type="molecule type" value="Genomic_DNA"/>
</dbReference>
<proteinExistence type="predicted"/>
<gene>
    <name evidence="1" type="ORF">MTBBW1_750009</name>
</gene>
<protein>
    <submittedName>
        <fullName evidence="1">Uncharacterized protein</fullName>
    </submittedName>
</protein>
<dbReference type="AlphaFoldDB" id="A0A1W1HJF1"/>
<name>A0A1W1HJF1_9BACT</name>
<evidence type="ECO:0000313" key="1">
    <source>
        <dbReference type="EMBL" id="SLM32488.1"/>
    </source>
</evidence>
<keyword evidence="2" id="KW-1185">Reference proteome</keyword>
<reference evidence="1 2" key="1">
    <citation type="submission" date="2017-03" db="EMBL/GenBank/DDBJ databases">
        <authorList>
            <person name="Afonso C.L."/>
            <person name="Miller P.J."/>
            <person name="Scott M.A."/>
            <person name="Spackman E."/>
            <person name="Goraichik I."/>
            <person name="Dimitrov K.M."/>
            <person name="Suarez D.L."/>
            <person name="Swayne D.E."/>
        </authorList>
    </citation>
    <scope>NUCLEOTIDE SEQUENCE [LARGE SCALE GENOMIC DNA]</scope>
    <source>
        <strain evidence="1">PRJEB14757</strain>
    </source>
</reference>